<feature type="compositionally biased region" description="Polar residues" evidence="1">
    <location>
        <begin position="427"/>
        <end position="439"/>
    </location>
</feature>
<dbReference type="AlphaFoldDB" id="A0A672MP59"/>
<feature type="region of interest" description="Disordered" evidence="1">
    <location>
        <begin position="270"/>
        <end position="297"/>
    </location>
</feature>
<name>A0A672MP59_SINGR</name>
<feature type="region of interest" description="Disordered" evidence="1">
    <location>
        <begin position="393"/>
        <end position="534"/>
    </location>
</feature>
<feature type="compositionally biased region" description="Basic and acidic residues" evidence="1">
    <location>
        <begin position="354"/>
        <end position="363"/>
    </location>
</feature>
<feature type="compositionally biased region" description="Basic and acidic residues" evidence="1">
    <location>
        <begin position="401"/>
        <end position="414"/>
    </location>
</feature>
<feature type="compositionally biased region" description="Basic and acidic residues" evidence="1">
    <location>
        <begin position="521"/>
        <end position="531"/>
    </location>
</feature>
<reference evidence="2" key="1">
    <citation type="submission" date="2025-08" db="UniProtKB">
        <authorList>
            <consortium name="Ensembl"/>
        </authorList>
    </citation>
    <scope>IDENTIFICATION</scope>
</reference>
<evidence type="ECO:0000313" key="3">
    <source>
        <dbReference type="Proteomes" id="UP000472262"/>
    </source>
</evidence>
<accession>A0A672MP59</accession>
<dbReference type="InParanoid" id="A0A672MP59"/>
<feature type="compositionally biased region" description="Basic and acidic residues" evidence="1">
    <location>
        <begin position="19"/>
        <end position="31"/>
    </location>
</feature>
<feature type="compositionally biased region" description="Acidic residues" evidence="1">
    <location>
        <begin position="285"/>
        <end position="294"/>
    </location>
</feature>
<dbReference type="OMA" id="TENEMIT"/>
<sequence>MELDKAYKSGYQLCNLTSEEDKQDMTFEEQKPTNYLEGQNDEKEREIVEEYKVVIDEDVEETVTSGEHPKARTMDYKTNIIQKTENDHDISLKEKKMDSDVDMSSFDQEAPEAAQEILEEEASASTERSLRCRTIKVQSPPIRKSRRVQKQVAEGFEAKTGTVPLTGRADEEVHEGGAENVVSLIEGEPDEDMESKEMDEVSVVNNEQTYVIEESTIQLELVKEAEMSGNEETSSMTAKTVNVCVPVTIVTNVKKLDEDGDMVSVKVVEGGAQNEEKAEPSQENTDQEQEEEVSLSENMGETNLTNEYKTTAVEGKFALKCSDQEAAFITRSLRYQTVTVQPTPRSKSKRLHRKELVSERETDGLNVPTGKENEALIAKECTAEFENLVTNEGEGIIQTNADEKSEKSGTKDYTNEDGSEMLFEIMESNSGSRVNTEQNKSQEENLERENVPVPNEQEEEDVSSVQEEANPLQERENEGATEGVQGSSADVEETAVEWRTLRKRTTVETAAPRKSKRLRKQEHDDDSKQVKEAVMGQTDSVEVIFTADDVELNTNSEEILQKIQKNEQKQIRLNKTQTDEDNEEVVTVEIGEEAIEQHVDLESSTNEGFTLALEVKGTSDQEENKADEERRVMMEAPKEIFTSAEKGEENISDDV</sequence>
<dbReference type="Ensembl" id="ENSSGRT00000043412.1">
    <property type="protein sequence ID" value="ENSSGRP00000040503.1"/>
    <property type="gene ID" value="ENSSGRG00000022078.1"/>
</dbReference>
<dbReference type="Proteomes" id="UP000472262">
    <property type="component" value="Unassembled WGS sequence"/>
</dbReference>
<proteinExistence type="predicted"/>
<evidence type="ECO:0000256" key="1">
    <source>
        <dbReference type="SAM" id="MobiDB-lite"/>
    </source>
</evidence>
<protein>
    <submittedName>
        <fullName evidence="2">Zgc:194398</fullName>
    </submittedName>
</protein>
<feature type="compositionally biased region" description="Basic and acidic residues" evidence="1">
    <location>
        <begin position="440"/>
        <end position="450"/>
    </location>
</feature>
<feature type="region of interest" description="Disordered" evidence="1">
    <location>
        <begin position="106"/>
        <end position="126"/>
    </location>
</feature>
<feature type="region of interest" description="Disordered" evidence="1">
    <location>
        <begin position="17"/>
        <end position="44"/>
    </location>
</feature>
<feature type="region of interest" description="Disordered" evidence="1">
    <location>
        <begin position="340"/>
        <end position="371"/>
    </location>
</feature>
<organism evidence="2 3">
    <name type="scientific">Sinocyclocheilus grahami</name>
    <name type="common">Dianchi golden-line fish</name>
    <name type="synonym">Barbus grahami</name>
    <dbReference type="NCBI Taxonomy" id="75366"/>
    <lineage>
        <taxon>Eukaryota</taxon>
        <taxon>Metazoa</taxon>
        <taxon>Chordata</taxon>
        <taxon>Craniata</taxon>
        <taxon>Vertebrata</taxon>
        <taxon>Euteleostomi</taxon>
        <taxon>Actinopterygii</taxon>
        <taxon>Neopterygii</taxon>
        <taxon>Teleostei</taxon>
        <taxon>Ostariophysi</taxon>
        <taxon>Cypriniformes</taxon>
        <taxon>Cyprinidae</taxon>
        <taxon>Cyprininae</taxon>
        <taxon>Sinocyclocheilus</taxon>
    </lineage>
</organism>
<evidence type="ECO:0000313" key="2">
    <source>
        <dbReference type="Ensembl" id="ENSSGRP00000040503.1"/>
    </source>
</evidence>
<keyword evidence="3" id="KW-1185">Reference proteome</keyword>
<reference evidence="2" key="2">
    <citation type="submission" date="2025-09" db="UniProtKB">
        <authorList>
            <consortium name="Ensembl"/>
        </authorList>
    </citation>
    <scope>IDENTIFICATION</scope>
</reference>